<keyword evidence="3" id="KW-0966">Cell projection</keyword>
<dbReference type="InterPro" id="IPR038610">
    <property type="entry name" value="FliK-like_C_sf"/>
</dbReference>
<dbReference type="AlphaFoldDB" id="A0A4R3KHZ0"/>
<feature type="compositionally biased region" description="Basic and acidic residues" evidence="1">
    <location>
        <begin position="74"/>
        <end position="85"/>
    </location>
</feature>
<protein>
    <submittedName>
        <fullName evidence="3">Flagellar hook-length control protein FliK</fullName>
    </submittedName>
</protein>
<dbReference type="Pfam" id="PF02120">
    <property type="entry name" value="Flg_hook"/>
    <property type="match status" value="1"/>
</dbReference>
<feature type="region of interest" description="Disordered" evidence="1">
    <location>
        <begin position="65"/>
        <end position="86"/>
    </location>
</feature>
<gene>
    <name evidence="3" type="ORF">EDD72_10724</name>
</gene>
<reference evidence="3 4" key="1">
    <citation type="submission" date="2019-03" db="EMBL/GenBank/DDBJ databases">
        <title>Genomic Encyclopedia of Type Strains, Phase IV (KMG-IV): sequencing the most valuable type-strain genomes for metagenomic binning, comparative biology and taxonomic classification.</title>
        <authorList>
            <person name="Goeker M."/>
        </authorList>
    </citation>
    <scope>NUCLEOTIDE SEQUENCE [LARGE SCALE GENOMIC DNA]</scope>
    <source>
        <strain evidence="3 4">DSM 23802</strain>
    </source>
</reference>
<dbReference type="OrthoDB" id="2112988at2"/>
<organism evidence="3 4">
    <name type="scientific">Tepidibacillus fermentans</name>
    <dbReference type="NCBI Taxonomy" id="1281767"/>
    <lineage>
        <taxon>Bacteria</taxon>
        <taxon>Bacillati</taxon>
        <taxon>Bacillota</taxon>
        <taxon>Bacilli</taxon>
        <taxon>Bacillales</taxon>
        <taxon>Bacillaceae</taxon>
        <taxon>Tepidibacillus</taxon>
    </lineage>
</organism>
<dbReference type="Proteomes" id="UP000295788">
    <property type="component" value="Unassembled WGS sequence"/>
</dbReference>
<accession>A0A4R3KHZ0</accession>
<evidence type="ECO:0000313" key="3">
    <source>
        <dbReference type="EMBL" id="TCS82941.1"/>
    </source>
</evidence>
<dbReference type="Gene3D" id="3.30.750.140">
    <property type="match status" value="1"/>
</dbReference>
<proteinExistence type="predicted"/>
<comment type="caution">
    <text evidence="3">The sequence shown here is derived from an EMBL/GenBank/DDBJ whole genome shotgun (WGS) entry which is preliminary data.</text>
</comment>
<dbReference type="CDD" id="cd17470">
    <property type="entry name" value="T3SS_Flik_C"/>
    <property type="match status" value="1"/>
</dbReference>
<feature type="domain" description="Flagellar hook-length control protein-like C-terminal" evidence="2">
    <location>
        <begin position="461"/>
        <end position="533"/>
    </location>
</feature>
<name>A0A4R3KHZ0_9BACI</name>
<sequence length="594" mass="66067">MNTQIANGISSQIIFQNQNSNSLTNVVITPVTENVSVNFSNLLIGLMEHSSLLQTEKQELESVGNVGLSNGNEKSQENTKQDKGQNDFINPLIGSLFQIPLTSESSAVIQTITELPSSQLQVLEQLLEQPEIQGNGIKLQGITAWTNETKNEPIKFSDDPTTMHTNYVQSNTNQSLDNTNQLQNLSIIGDKKTDSVQQNNIGTTLYLKSSNKQETKTVHGNMKFIVTQGQMETQGQIQQLLAKLGIRVVDGIEFQKSMVYTQTNTYSTVGSLLDGEQINSLGGSATMNTSQRLSNLNQSPILPIIEDAKEDPIQQSNIETILNPKSPEKYRFHPKEIDHGNVKLTVIQGQMETQGQNQQLQRALDQLGISLDKVEFQKDMMNTQTHNEPIVSSKDGESIKSFDESIHLVTDQNSGQSNQITPFIIKDAKVITTYQNKSESLPLTHNFANELGKVIVKHVQLPSGVSETKIQLHPQELGQIDVKITSHQGQISAQLVADTLVAKELMEGQIQQLRQSLIQQGFIVERIEVQHVPSSPATHSFQDMKGGFQFSQQQQTARQFSRPKQNLSSYYVYSDEQEEFHGVAYQISGIDYTA</sequence>
<keyword evidence="3" id="KW-0969">Cilium</keyword>
<dbReference type="EMBL" id="SMAB01000007">
    <property type="protein sequence ID" value="TCS82941.1"/>
    <property type="molecule type" value="Genomic_DNA"/>
</dbReference>
<evidence type="ECO:0000256" key="1">
    <source>
        <dbReference type="SAM" id="MobiDB-lite"/>
    </source>
</evidence>
<dbReference type="RefSeq" id="WP_132768298.1">
    <property type="nucleotide sequence ID" value="NZ_SMAB01000007.1"/>
</dbReference>
<keyword evidence="3" id="KW-0282">Flagellum</keyword>
<evidence type="ECO:0000259" key="2">
    <source>
        <dbReference type="Pfam" id="PF02120"/>
    </source>
</evidence>
<keyword evidence="4" id="KW-1185">Reference proteome</keyword>
<evidence type="ECO:0000313" key="4">
    <source>
        <dbReference type="Proteomes" id="UP000295788"/>
    </source>
</evidence>
<dbReference type="InterPro" id="IPR021136">
    <property type="entry name" value="Flagellar_hook_control-like_C"/>
</dbReference>